<keyword evidence="3" id="KW-0926">Vacuole</keyword>
<dbReference type="RefSeq" id="XP_039131467.1">
    <property type="nucleotide sequence ID" value="XM_039275533.1"/>
</dbReference>
<dbReference type="GO" id="GO:0012505">
    <property type="term" value="C:endomembrane system"/>
    <property type="evidence" value="ECO:0007669"/>
    <property type="project" value="TreeGrafter"/>
</dbReference>
<dbReference type="PANTHER" id="PTHR10426:SF86">
    <property type="entry name" value="PROTEIN STRICTOSIDINE SYNTHASE-LIKE 10-LIKE"/>
    <property type="match status" value="1"/>
</dbReference>
<dbReference type="AlphaFoldDB" id="A0AB40BVG8"/>
<evidence type="ECO:0000256" key="4">
    <source>
        <dbReference type="ARBA" id="ARBA00023180"/>
    </source>
</evidence>
<dbReference type="Proteomes" id="UP001515500">
    <property type="component" value="Chromosome 8"/>
</dbReference>
<dbReference type="GO" id="GO:0005773">
    <property type="term" value="C:vacuole"/>
    <property type="evidence" value="ECO:0007669"/>
    <property type="project" value="UniProtKB-SubCell"/>
</dbReference>
<accession>A0AB40BVG8</accession>
<sequence length="335" mass="37193">MKNLTIFLIIFFTLENPLTSALLERDIVNLHVQDKLILSSAFGPESIAFDAVGEGPYTGVSNGRILKWRGSSLGWQEFATTSNIRTSDCDNIKYFHVSLESKCGRPLGLQFNEGTGDLYITDAYFGLLTVGREGGEAAQVAVSADDQPFGFTNGLDVDQQNGMVYFTDSSTHFQRREYILAVIAGDATGRLMKYNPTSKLVTVLKKGLAFPNGVALNKDNTFLIVAETTRCRLLRYWLQGPKTGTLEIFAQLPGYPDNIKKNPKGEFWVALNQEKVNGRVDWSFERPVGMRFSENGEVLEVLKGRVWTSISEVQEGNGTLWVGSVVMPYVGVYKN</sequence>
<dbReference type="SUPFAM" id="SSF63829">
    <property type="entry name" value="Calcium-dependent phosphotriesterase"/>
    <property type="match status" value="1"/>
</dbReference>
<proteinExistence type="inferred from homology"/>
<dbReference type="Gene3D" id="2.120.10.30">
    <property type="entry name" value="TolB, C-terminal domain"/>
    <property type="match status" value="1"/>
</dbReference>
<dbReference type="InterPro" id="IPR011042">
    <property type="entry name" value="6-blade_b-propeller_TolB-like"/>
</dbReference>
<gene>
    <name evidence="8" type="primary">LOC120267858</name>
</gene>
<feature type="signal peptide" evidence="5">
    <location>
        <begin position="1"/>
        <end position="21"/>
    </location>
</feature>
<feature type="chain" id="PRO_5044294937" evidence="5">
    <location>
        <begin position="22"/>
        <end position="335"/>
    </location>
</feature>
<keyword evidence="4" id="KW-0325">Glycoprotein</keyword>
<feature type="domain" description="Strictosidine synthase conserved region" evidence="6">
    <location>
        <begin position="153"/>
        <end position="240"/>
    </location>
</feature>
<organism evidence="7 8">
    <name type="scientific">Dioscorea cayennensis subsp. rotundata</name>
    <name type="common">White Guinea yam</name>
    <name type="synonym">Dioscorea rotundata</name>
    <dbReference type="NCBI Taxonomy" id="55577"/>
    <lineage>
        <taxon>Eukaryota</taxon>
        <taxon>Viridiplantae</taxon>
        <taxon>Streptophyta</taxon>
        <taxon>Embryophyta</taxon>
        <taxon>Tracheophyta</taxon>
        <taxon>Spermatophyta</taxon>
        <taxon>Magnoliopsida</taxon>
        <taxon>Liliopsida</taxon>
        <taxon>Dioscoreales</taxon>
        <taxon>Dioscoreaceae</taxon>
        <taxon>Dioscorea</taxon>
    </lineage>
</organism>
<dbReference type="GeneID" id="120267858"/>
<dbReference type="PANTHER" id="PTHR10426">
    <property type="entry name" value="STRICTOSIDINE SYNTHASE-RELATED"/>
    <property type="match status" value="1"/>
</dbReference>
<evidence type="ECO:0000313" key="7">
    <source>
        <dbReference type="Proteomes" id="UP001515500"/>
    </source>
</evidence>
<comment type="subcellular location">
    <subcellularLocation>
        <location evidence="1">Vacuole</location>
    </subcellularLocation>
</comment>
<dbReference type="Pfam" id="PF20067">
    <property type="entry name" value="SSL_N"/>
    <property type="match status" value="1"/>
</dbReference>
<evidence type="ECO:0000256" key="1">
    <source>
        <dbReference type="ARBA" id="ARBA00004116"/>
    </source>
</evidence>
<evidence type="ECO:0000256" key="5">
    <source>
        <dbReference type="SAM" id="SignalP"/>
    </source>
</evidence>
<evidence type="ECO:0000313" key="8">
    <source>
        <dbReference type="RefSeq" id="XP_039131467.1"/>
    </source>
</evidence>
<evidence type="ECO:0000256" key="3">
    <source>
        <dbReference type="ARBA" id="ARBA00022554"/>
    </source>
</evidence>
<dbReference type="GO" id="GO:0016787">
    <property type="term" value="F:hydrolase activity"/>
    <property type="evidence" value="ECO:0007669"/>
    <property type="project" value="TreeGrafter"/>
</dbReference>
<dbReference type="FunFam" id="2.120.10.30:FF:000048">
    <property type="entry name" value="Protein strictosidine synthase-like 10"/>
    <property type="match status" value="1"/>
</dbReference>
<comment type="similarity">
    <text evidence="2">Belongs to the strictosidine synthase family.</text>
</comment>
<dbReference type="InterPro" id="IPR018119">
    <property type="entry name" value="Strictosidine_synth_cons-reg"/>
</dbReference>
<protein>
    <submittedName>
        <fullName evidence="8">Protein STRICTOSIDINE SYNTHASE-LIKE 10-like</fullName>
    </submittedName>
</protein>
<keyword evidence="5" id="KW-0732">Signal</keyword>
<evidence type="ECO:0000259" key="6">
    <source>
        <dbReference type="Pfam" id="PF03088"/>
    </source>
</evidence>
<keyword evidence="7" id="KW-1185">Reference proteome</keyword>
<name>A0AB40BVG8_DIOCR</name>
<evidence type="ECO:0000256" key="2">
    <source>
        <dbReference type="ARBA" id="ARBA00009191"/>
    </source>
</evidence>
<dbReference type="Pfam" id="PF03088">
    <property type="entry name" value="Str_synth"/>
    <property type="match status" value="1"/>
</dbReference>
<reference evidence="8" key="1">
    <citation type="submission" date="2025-08" db="UniProtKB">
        <authorList>
            <consortium name="RefSeq"/>
        </authorList>
    </citation>
    <scope>IDENTIFICATION</scope>
</reference>